<dbReference type="InterPro" id="IPR002634">
    <property type="entry name" value="BolA"/>
</dbReference>
<dbReference type="SUPFAM" id="SSF82657">
    <property type="entry name" value="BolA-like"/>
    <property type="match status" value="1"/>
</dbReference>
<sequence length="110" mass="12186">MFALVSRRLQLARPAALRLYSTPSPSLDTQHTRELSDGERNIHNKLLEKFSPTDLAVQDVSGGCGTFYAIKIASESFKGLSIIKQHRLVTQTLKAEIEGIHGLQIKTEVP</sequence>
<protein>
    <submittedName>
        <fullName evidence="3">Bola-like protein</fullName>
    </submittedName>
</protein>
<dbReference type="PANTHER" id="PTHR46188">
    <property type="entry name" value="BOLA-LIKE PROTEIN 3"/>
    <property type="match status" value="1"/>
</dbReference>
<dbReference type="RefSeq" id="XP_007768132.1">
    <property type="nucleotide sequence ID" value="XM_007769942.1"/>
</dbReference>
<dbReference type="Proteomes" id="UP000053558">
    <property type="component" value="Unassembled WGS sequence"/>
</dbReference>
<name>A0A5M3MTK0_CONPW</name>
<evidence type="ECO:0000256" key="1">
    <source>
        <dbReference type="ARBA" id="ARBA00005578"/>
    </source>
</evidence>
<dbReference type="InterPro" id="IPR052275">
    <property type="entry name" value="Mt_Fe-S_assembly_factor"/>
</dbReference>
<dbReference type="PANTHER" id="PTHR46188:SF1">
    <property type="entry name" value="BOLA-LIKE PROTEIN 3"/>
    <property type="match status" value="1"/>
</dbReference>
<organism evidence="3 4">
    <name type="scientific">Coniophora puteana (strain RWD-64-598)</name>
    <name type="common">Brown rot fungus</name>
    <dbReference type="NCBI Taxonomy" id="741705"/>
    <lineage>
        <taxon>Eukaryota</taxon>
        <taxon>Fungi</taxon>
        <taxon>Dikarya</taxon>
        <taxon>Basidiomycota</taxon>
        <taxon>Agaricomycotina</taxon>
        <taxon>Agaricomycetes</taxon>
        <taxon>Agaricomycetidae</taxon>
        <taxon>Boletales</taxon>
        <taxon>Coniophorineae</taxon>
        <taxon>Coniophoraceae</taxon>
        <taxon>Coniophora</taxon>
    </lineage>
</organism>
<accession>A0A5M3MTK0</accession>
<reference evidence="4" key="1">
    <citation type="journal article" date="2012" name="Science">
        <title>The Paleozoic origin of enzymatic lignin decomposition reconstructed from 31 fungal genomes.</title>
        <authorList>
            <person name="Floudas D."/>
            <person name="Binder M."/>
            <person name="Riley R."/>
            <person name="Barry K."/>
            <person name="Blanchette R.A."/>
            <person name="Henrissat B."/>
            <person name="Martinez A.T."/>
            <person name="Otillar R."/>
            <person name="Spatafora J.W."/>
            <person name="Yadav J.S."/>
            <person name="Aerts A."/>
            <person name="Benoit I."/>
            <person name="Boyd A."/>
            <person name="Carlson A."/>
            <person name="Copeland A."/>
            <person name="Coutinho P.M."/>
            <person name="de Vries R.P."/>
            <person name="Ferreira P."/>
            <person name="Findley K."/>
            <person name="Foster B."/>
            <person name="Gaskell J."/>
            <person name="Glotzer D."/>
            <person name="Gorecki P."/>
            <person name="Heitman J."/>
            <person name="Hesse C."/>
            <person name="Hori C."/>
            <person name="Igarashi K."/>
            <person name="Jurgens J.A."/>
            <person name="Kallen N."/>
            <person name="Kersten P."/>
            <person name="Kohler A."/>
            <person name="Kuees U."/>
            <person name="Kumar T.K.A."/>
            <person name="Kuo A."/>
            <person name="LaButti K."/>
            <person name="Larrondo L.F."/>
            <person name="Lindquist E."/>
            <person name="Ling A."/>
            <person name="Lombard V."/>
            <person name="Lucas S."/>
            <person name="Lundell T."/>
            <person name="Martin R."/>
            <person name="McLaughlin D.J."/>
            <person name="Morgenstern I."/>
            <person name="Morin E."/>
            <person name="Murat C."/>
            <person name="Nagy L.G."/>
            <person name="Nolan M."/>
            <person name="Ohm R.A."/>
            <person name="Patyshakuliyeva A."/>
            <person name="Rokas A."/>
            <person name="Ruiz-Duenas F.J."/>
            <person name="Sabat G."/>
            <person name="Salamov A."/>
            <person name="Samejima M."/>
            <person name="Schmutz J."/>
            <person name="Slot J.C."/>
            <person name="St John F."/>
            <person name="Stenlid J."/>
            <person name="Sun H."/>
            <person name="Sun S."/>
            <person name="Syed K."/>
            <person name="Tsang A."/>
            <person name="Wiebenga A."/>
            <person name="Young D."/>
            <person name="Pisabarro A."/>
            <person name="Eastwood D.C."/>
            <person name="Martin F."/>
            <person name="Cullen D."/>
            <person name="Grigoriev I.V."/>
            <person name="Hibbett D.S."/>
        </authorList>
    </citation>
    <scope>NUCLEOTIDE SEQUENCE [LARGE SCALE GENOMIC DNA]</scope>
    <source>
        <strain evidence="4">RWD-64-598 SS2</strain>
    </source>
</reference>
<dbReference type="InterPro" id="IPR036065">
    <property type="entry name" value="BolA-like_sf"/>
</dbReference>
<evidence type="ECO:0000313" key="4">
    <source>
        <dbReference type="Proteomes" id="UP000053558"/>
    </source>
</evidence>
<dbReference type="GeneID" id="19199760"/>
<dbReference type="Gene3D" id="3.30.300.90">
    <property type="entry name" value="BolA-like"/>
    <property type="match status" value="1"/>
</dbReference>
<dbReference type="Pfam" id="PF01722">
    <property type="entry name" value="BolA"/>
    <property type="match status" value="1"/>
</dbReference>
<dbReference type="KEGG" id="cput:CONPUDRAFT_123471"/>
<dbReference type="GO" id="GO:0005759">
    <property type="term" value="C:mitochondrial matrix"/>
    <property type="evidence" value="ECO:0007669"/>
    <property type="project" value="TreeGrafter"/>
</dbReference>
<dbReference type="OrthoDB" id="203381at2759"/>
<gene>
    <name evidence="3" type="ORF">CONPUDRAFT_123471</name>
</gene>
<evidence type="ECO:0000313" key="3">
    <source>
        <dbReference type="EMBL" id="EIW82483.1"/>
    </source>
</evidence>
<comment type="caution">
    <text evidence="3">The sequence shown here is derived from an EMBL/GenBank/DDBJ whole genome shotgun (WGS) entry which is preliminary data.</text>
</comment>
<dbReference type="OMA" id="EIQNMHG"/>
<keyword evidence="4" id="KW-1185">Reference proteome</keyword>
<proteinExistence type="inferred from homology"/>
<evidence type="ECO:0000256" key="2">
    <source>
        <dbReference type="RuleBase" id="RU003860"/>
    </source>
</evidence>
<dbReference type="EMBL" id="JH711577">
    <property type="protein sequence ID" value="EIW82483.1"/>
    <property type="molecule type" value="Genomic_DNA"/>
</dbReference>
<dbReference type="AlphaFoldDB" id="A0A5M3MTK0"/>
<comment type="similarity">
    <text evidence="1 2">Belongs to the BolA/IbaG family.</text>
</comment>